<name>A0A6C0HPE3_9ZZZZ</name>
<organism evidence="1">
    <name type="scientific">viral metagenome</name>
    <dbReference type="NCBI Taxonomy" id="1070528"/>
    <lineage>
        <taxon>unclassified sequences</taxon>
        <taxon>metagenomes</taxon>
        <taxon>organismal metagenomes</taxon>
    </lineage>
</organism>
<protein>
    <submittedName>
        <fullName evidence="1">Uncharacterized protein</fullName>
    </submittedName>
</protein>
<dbReference type="AlphaFoldDB" id="A0A6C0HPE3"/>
<proteinExistence type="predicted"/>
<reference evidence="1" key="1">
    <citation type="journal article" date="2020" name="Nature">
        <title>Giant virus diversity and host interactions through global metagenomics.</title>
        <authorList>
            <person name="Schulz F."/>
            <person name="Roux S."/>
            <person name="Paez-Espino D."/>
            <person name="Jungbluth S."/>
            <person name="Walsh D.A."/>
            <person name="Denef V.J."/>
            <person name="McMahon K.D."/>
            <person name="Konstantinidis K.T."/>
            <person name="Eloe-Fadrosh E.A."/>
            <person name="Kyrpides N.C."/>
            <person name="Woyke T."/>
        </authorList>
    </citation>
    <scope>NUCLEOTIDE SEQUENCE</scope>
    <source>
        <strain evidence="1">GVMAG-M-3300023184-165</strain>
    </source>
</reference>
<dbReference type="EMBL" id="MN740002">
    <property type="protein sequence ID" value="QHT82551.1"/>
    <property type="molecule type" value="Genomic_DNA"/>
</dbReference>
<sequence>MVLLYISNENGVQNIYMCKNNEYKNFDLTE</sequence>
<accession>A0A6C0HPE3</accession>
<evidence type="ECO:0000313" key="1">
    <source>
        <dbReference type="EMBL" id="QHT82551.1"/>
    </source>
</evidence>